<protein>
    <submittedName>
        <fullName evidence="2">Uncharacterized protein</fullName>
    </submittedName>
</protein>
<accession>A0A0H5R6U8</accession>
<sequence length="341" mass="37911">MMSAGNLVLSVFVLIYISSVSAGSTVLTHNLLTGSAPPLHSNQIRPRRTQSSLIGVHRNTQFGALPGRINIRHSSVQTVTALPSLSCPDESDNYRDDQSDRPLISVNVPIESIVFDSLFGDSCAKPDFPDPSPVDGTFIHDMFLRSSDRWENVFALFVRSAAKAMLVPSDYPSFIWARAMGVAISRAIAQINEPVDQFRGNPDLTDQCRKRLSKTFYCRGASRPVLSGDGSFSPPQNQKFYKRVQALFLLFVQGAENLNDLKVECGDPGLRHRELMSERMLVFVALTSTEGINKLQNTDPNRKRIPNHALTQLVYFVIGMEIHSILKQKGNFPSSLLFNQN</sequence>
<organism evidence="2">
    <name type="scientific">Spongospora subterranea</name>
    <dbReference type="NCBI Taxonomy" id="70186"/>
    <lineage>
        <taxon>Eukaryota</taxon>
        <taxon>Sar</taxon>
        <taxon>Rhizaria</taxon>
        <taxon>Endomyxa</taxon>
        <taxon>Phytomyxea</taxon>
        <taxon>Plasmodiophorida</taxon>
        <taxon>Plasmodiophoridae</taxon>
        <taxon>Spongospora</taxon>
    </lineage>
</organism>
<reference evidence="2" key="1">
    <citation type="submission" date="2015-04" db="EMBL/GenBank/DDBJ databases">
        <title>The genome sequence of the plant pathogenic Rhizarian Plasmodiophora brassicae reveals insights in its biotrophic life cycle and the origin of chitin synthesis.</title>
        <authorList>
            <person name="Schwelm A."/>
            <person name="Fogelqvist J."/>
            <person name="Knaust A."/>
            <person name="Julke S."/>
            <person name="Lilja T."/>
            <person name="Dhandapani V."/>
            <person name="Bonilla-Rosso G."/>
            <person name="Karlsson M."/>
            <person name="Shevchenko A."/>
            <person name="Choi S.R."/>
            <person name="Kim H.G."/>
            <person name="Park J.Y."/>
            <person name="Lim Y.P."/>
            <person name="Ludwig-Muller J."/>
            <person name="Dixelius C."/>
        </authorList>
    </citation>
    <scope>NUCLEOTIDE SEQUENCE</scope>
    <source>
        <tissue evidence="2">Potato root galls</tissue>
    </source>
</reference>
<name>A0A0H5R6U8_9EUKA</name>
<proteinExistence type="predicted"/>
<keyword evidence="1" id="KW-0732">Signal</keyword>
<dbReference type="EMBL" id="HACM01009408">
    <property type="protein sequence ID" value="CRZ09850.1"/>
    <property type="molecule type" value="Transcribed_RNA"/>
</dbReference>
<feature type="chain" id="PRO_5005223054" evidence="1">
    <location>
        <begin position="23"/>
        <end position="341"/>
    </location>
</feature>
<evidence type="ECO:0000313" key="2">
    <source>
        <dbReference type="EMBL" id="CRZ09850.1"/>
    </source>
</evidence>
<dbReference type="AlphaFoldDB" id="A0A0H5R6U8"/>
<feature type="signal peptide" evidence="1">
    <location>
        <begin position="1"/>
        <end position="22"/>
    </location>
</feature>
<evidence type="ECO:0000256" key="1">
    <source>
        <dbReference type="SAM" id="SignalP"/>
    </source>
</evidence>